<evidence type="ECO:0000256" key="4">
    <source>
        <dbReference type="ARBA" id="ARBA00022989"/>
    </source>
</evidence>
<name>R7QG14_CHOCR</name>
<evidence type="ECO:0000256" key="2">
    <source>
        <dbReference type="ARBA" id="ARBA00022692"/>
    </source>
</evidence>
<dbReference type="GO" id="GO:0016020">
    <property type="term" value="C:membrane"/>
    <property type="evidence" value="ECO:0007669"/>
    <property type="project" value="UniProtKB-SubCell"/>
</dbReference>
<dbReference type="Gramene" id="CDF36994">
    <property type="protein sequence ID" value="CDF36994"/>
    <property type="gene ID" value="CHC_T00004983001"/>
</dbReference>
<dbReference type="GO" id="GO:0042285">
    <property type="term" value="F:xylosyltransferase activity"/>
    <property type="evidence" value="ECO:0007669"/>
    <property type="project" value="TreeGrafter"/>
</dbReference>
<dbReference type="Pfam" id="PF13896">
    <property type="entry name" value="Glyco_transf_49"/>
    <property type="match status" value="1"/>
</dbReference>
<gene>
    <name evidence="7" type="ORF">CHC_T00004983001</name>
</gene>
<dbReference type="GO" id="GO:0035269">
    <property type="term" value="P:protein O-linked glycosylation via mannose"/>
    <property type="evidence" value="ECO:0007669"/>
    <property type="project" value="TreeGrafter"/>
</dbReference>
<comment type="subcellular location">
    <subcellularLocation>
        <location evidence="1">Membrane</location>
        <topology evidence="1">Single-pass type II membrane protein</topology>
    </subcellularLocation>
</comment>
<dbReference type="KEGG" id="ccp:CHC_T00004983001"/>
<dbReference type="InterPro" id="IPR051292">
    <property type="entry name" value="Xyl/GlcA_transferase"/>
</dbReference>
<dbReference type="AlphaFoldDB" id="R7QG14"/>
<evidence type="ECO:0000256" key="5">
    <source>
        <dbReference type="ARBA" id="ARBA00023136"/>
    </source>
</evidence>
<keyword evidence="6" id="KW-0325">Glycoprotein</keyword>
<dbReference type="Proteomes" id="UP000012073">
    <property type="component" value="Unassembled WGS sequence"/>
</dbReference>
<evidence type="ECO:0000256" key="3">
    <source>
        <dbReference type="ARBA" id="ARBA00022968"/>
    </source>
</evidence>
<evidence type="ECO:0000313" key="7">
    <source>
        <dbReference type="EMBL" id="CDF36994.1"/>
    </source>
</evidence>
<keyword evidence="2" id="KW-0812">Transmembrane</keyword>
<reference evidence="8" key="1">
    <citation type="journal article" date="2013" name="Proc. Natl. Acad. Sci. U.S.A.">
        <title>Genome structure and metabolic features in the red seaweed Chondrus crispus shed light on evolution of the Archaeplastida.</title>
        <authorList>
            <person name="Collen J."/>
            <person name="Porcel B."/>
            <person name="Carre W."/>
            <person name="Ball S.G."/>
            <person name="Chaparro C."/>
            <person name="Tonon T."/>
            <person name="Barbeyron T."/>
            <person name="Michel G."/>
            <person name="Noel B."/>
            <person name="Valentin K."/>
            <person name="Elias M."/>
            <person name="Artiguenave F."/>
            <person name="Arun A."/>
            <person name="Aury J.M."/>
            <person name="Barbosa-Neto J.F."/>
            <person name="Bothwell J.H."/>
            <person name="Bouget F.Y."/>
            <person name="Brillet L."/>
            <person name="Cabello-Hurtado F."/>
            <person name="Capella-Gutierrez S."/>
            <person name="Charrier B."/>
            <person name="Cladiere L."/>
            <person name="Cock J.M."/>
            <person name="Coelho S.M."/>
            <person name="Colleoni C."/>
            <person name="Czjzek M."/>
            <person name="Da Silva C."/>
            <person name="Delage L."/>
            <person name="Denoeud F."/>
            <person name="Deschamps P."/>
            <person name="Dittami S.M."/>
            <person name="Gabaldon T."/>
            <person name="Gachon C.M."/>
            <person name="Groisillier A."/>
            <person name="Herve C."/>
            <person name="Jabbari K."/>
            <person name="Katinka M."/>
            <person name="Kloareg B."/>
            <person name="Kowalczyk N."/>
            <person name="Labadie K."/>
            <person name="Leblanc C."/>
            <person name="Lopez P.J."/>
            <person name="McLachlan D.H."/>
            <person name="Meslet-Cladiere L."/>
            <person name="Moustafa A."/>
            <person name="Nehr Z."/>
            <person name="Nyvall Collen P."/>
            <person name="Panaud O."/>
            <person name="Partensky F."/>
            <person name="Poulain J."/>
            <person name="Rensing S.A."/>
            <person name="Rousvoal S."/>
            <person name="Samson G."/>
            <person name="Symeonidi A."/>
            <person name="Weissenbach J."/>
            <person name="Zambounis A."/>
            <person name="Wincker P."/>
            <person name="Boyen C."/>
        </authorList>
    </citation>
    <scope>NUCLEOTIDE SEQUENCE [LARGE SCALE GENOMIC DNA]</scope>
    <source>
        <strain evidence="8">cv. Stackhouse</strain>
    </source>
</reference>
<accession>R7QG14</accession>
<dbReference type="PANTHER" id="PTHR12270">
    <property type="entry name" value="GLYCOSYLTRANSFERASE-RELATED"/>
    <property type="match status" value="1"/>
</dbReference>
<dbReference type="GeneID" id="17324523"/>
<dbReference type="RefSeq" id="XP_005716813.1">
    <property type="nucleotide sequence ID" value="XM_005716756.1"/>
</dbReference>
<protein>
    <submittedName>
        <fullName evidence="7">Uncharacterized protein</fullName>
    </submittedName>
</protein>
<keyword evidence="8" id="KW-1185">Reference proteome</keyword>
<sequence>MLKNRAGTSYCLNSQRANKIKRWYRQTDATEVRALTDYEPYGIVRRDKYPAYDERFSGYGFNKISWAFGAEYGGWRLFLLPAAFLTHLNHVENDWVRSISVPHYLQTWRRFLAFAAETEGISGMFVVDELPPRIVPSG</sequence>
<evidence type="ECO:0000256" key="6">
    <source>
        <dbReference type="ARBA" id="ARBA00023180"/>
    </source>
</evidence>
<dbReference type="EMBL" id="HG001808">
    <property type="protein sequence ID" value="CDF36994.1"/>
    <property type="molecule type" value="Genomic_DNA"/>
</dbReference>
<keyword evidence="5" id="KW-0472">Membrane</keyword>
<evidence type="ECO:0000256" key="1">
    <source>
        <dbReference type="ARBA" id="ARBA00004606"/>
    </source>
</evidence>
<organism evidence="7 8">
    <name type="scientific">Chondrus crispus</name>
    <name type="common">Carrageen Irish moss</name>
    <name type="synonym">Polymorpha crispa</name>
    <dbReference type="NCBI Taxonomy" id="2769"/>
    <lineage>
        <taxon>Eukaryota</taxon>
        <taxon>Rhodophyta</taxon>
        <taxon>Florideophyceae</taxon>
        <taxon>Rhodymeniophycidae</taxon>
        <taxon>Gigartinales</taxon>
        <taxon>Gigartinaceae</taxon>
        <taxon>Chondrus</taxon>
    </lineage>
</organism>
<evidence type="ECO:0000313" key="8">
    <source>
        <dbReference type="Proteomes" id="UP000012073"/>
    </source>
</evidence>
<proteinExistence type="predicted"/>
<dbReference type="GO" id="GO:0015020">
    <property type="term" value="F:glucuronosyltransferase activity"/>
    <property type="evidence" value="ECO:0007669"/>
    <property type="project" value="TreeGrafter"/>
</dbReference>
<keyword evidence="4" id="KW-1133">Transmembrane helix</keyword>
<keyword evidence="3" id="KW-0735">Signal-anchor</keyword>
<dbReference type="OrthoDB" id="6046at2759"/>
<dbReference type="PANTHER" id="PTHR12270:SF52">
    <property type="entry name" value="GLYCOSYLTRANSFERASE-LIKE PROTEIN GNT13-RELATED"/>
    <property type="match status" value="1"/>
</dbReference>